<dbReference type="Pfam" id="PF13231">
    <property type="entry name" value="PMT_2"/>
    <property type="match status" value="1"/>
</dbReference>
<protein>
    <recommendedName>
        <fullName evidence="9">Glycosyltransferase RgtA/B/C/D-like domain-containing protein</fullName>
    </recommendedName>
</protein>
<sequence length="553" mass="63217">KRPFLPLIPILLLAFGLRLHALGNQSMWWDELKTIERATLPLPALLTDFINTRDQLPAYYLLMRGWIQLGNNAFIVRLFSLLWGVLGVTAVFQLGRQIGSTKVGVTAAFLLAISPFHIYYSQEARMYSLLVTLIILAHVGLVAVLQKNNSGTIWNTENRKDDAENRRGIKGGGFSKISVYLCGISAKLCVAFPTCTVINKKRYWLLYFLTMATAVYTHYFTFLILFAHAIFFILHLRPLKPISYYWFGLMALLAALFTPWIIMIVNRSGYSEAVPVWINTAQWYEPILTLWTFTIGATLSRRSLAGVVGFAIFMLGLLSSRHIVQQQSKHKSIIAKLLLLWLLVPLLFIYLISLGNGSFSLYMDRYLIIVLPIYLLLVAWGWVHLTKNRLGWLLGFGLIATAVTVPSLLNLYNNPAFARNDWQSLINYIDTDQNENYLVLGEDTLRLPISYYGNERFQRIQIPPPESDQITAAFDTIMEKQLTVAAQSNRLVWYIEPFYIFHPHGNPEQRNERVTSEVDNPTQMWLKSRFTLLEEAQFTGIRITLYDISDAAP</sequence>
<dbReference type="InterPro" id="IPR038731">
    <property type="entry name" value="RgtA/B/C-like"/>
</dbReference>
<dbReference type="PANTHER" id="PTHR33908:SF3">
    <property type="entry name" value="UNDECAPRENYL PHOSPHATE-ALPHA-4-AMINO-4-DEOXY-L-ARABINOSE ARABINOSYL TRANSFERASE"/>
    <property type="match status" value="1"/>
</dbReference>
<evidence type="ECO:0000256" key="8">
    <source>
        <dbReference type="SAM" id="Phobius"/>
    </source>
</evidence>
<evidence type="ECO:0000256" key="1">
    <source>
        <dbReference type="ARBA" id="ARBA00004651"/>
    </source>
</evidence>
<keyword evidence="7 8" id="KW-0472">Membrane</keyword>
<evidence type="ECO:0000256" key="3">
    <source>
        <dbReference type="ARBA" id="ARBA00022676"/>
    </source>
</evidence>
<feature type="transmembrane region" description="Helical" evidence="8">
    <location>
        <begin position="390"/>
        <end position="409"/>
    </location>
</feature>
<dbReference type="InterPro" id="IPR050297">
    <property type="entry name" value="LipidA_mod_glycosyltrf_83"/>
</dbReference>
<feature type="transmembrane region" description="Helical" evidence="8">
    <location>
        <begin position="365"/>
        <end position="383"/>
    </location>
</feature>
<feature type="transmembrane region" description="Helical" evidence="8">
    <location>
        <begin position="303"/>
        <end position="321"/>
    </location>
</feature>
<gene>
    <name evidence="10" type="ORF">MNBD_CHLOROFLEXI01-7</name>
</gene>
<dbReference type="GO" id="GO:0008610">
    <property type="term" value="P:lipid biosynthetic process"/>
    <property type="evidence" value="ECO:0007669"/>
    <property type="project" value="UniProtKB-ARBA"/>
</dbReference>
<dbReference type="GO" id="GO:0010041">
    <property type="term" value="P:response to iron(III) ion"/>
    <property type="evidence" value="ECO:0007669"/>
    <property type="project" value="TreeGrafter"/>
</dbReference>
<name>A0A3B0VYE2_9ZZZZ</name>
<evidence type="ECO:0000256" key="4">
    <source>
        <dbReference type="ARBA" id="ARBA00022679"/>
    </source>
</evidence>
<feature type="transmembrane region" description="Helical" evidence="8">
    <location>
        <begin position="333"/>
        <end position="353"/>
    </location>
</feature>
<evidence type="ECO:0000256" key="7">
    <source>
        <dbReference type="ARBA" id="ARBA00023136"/>
    </source>
</evidence>
<reference evidence="10" key="1">
    <citation type="submission" date="2018-06" db="EMBL/GenBank/DDBJ databases">
        <authorList>
            <person name="Zhirakovskaya E."/>
        </authorList>
    </citation>
    <scope>NUCLEOTIDE SEQUENCE</scope>
</reference>
<evidence type="ECO:0000256" key="2">
    <source>
        <dbReference type="ARBA" id="ARBA00022475"/>
    </source>
</evidence>
<evidence type="ECO:0000256" key="6">
    <source>
        <dbReference type="ARBA" id="ARBA00022989"/>
    </source>
</evidence>
<evidence type="ECO:0000259" key="9">
    <source>
        <dbReference type="Pfam" id="PF13231"/>
    </source>
</evidence>
<feature type="domain" description="Glycosyltransferase RgtA/B/C/D-like" evidence="9">
    <location>
        <begin position="57"/>
        <end position="149"/>
    </location>
</feature>
<dbReference type="GO" id="GO:0005886">
    <property type="term" value="C:plasma membrane"/>
    <property type="evidence" value="ECO:0007669"/>
    <property type="project" value="UniProtKB-SubCell"/>
</dbReference>
<feature type="transmembrane region" description="Helical" evidence="8">
    <location>
        <begin position="177"/>
        <end position="199"/>
    </location>
</feature>
<keyword evidence="4" id="KW-0808">Transferase</keyword>
<proteinExistence type="predicted"/>
<dbReference type="EMBL" id="UOEU01000872">
    <property type="protein sequence ID" value="VAW41959.1"/>
    <property type="molecule type" value="Genomic_DNA"/>
</dbReference>
<keyword evidence="3" id="KW-0328">Glycosyltransferase</keyword>
<feature type="transmembrane region" description="Helical" evidence="8">
    <location>
        <begin position="126"/>
        <end position="145"/>
    </location>
</feature>
<feature type="transmembrane region" description="Helical" evidence="8">
    <location>
        <begin position="103"/>
        <end position="120"/>
    </location>
</feature>
<feature type="transmembrane region" description="Helical" evidence="8">
    <location>
        <begin position="244"/>
        <end position="265"/>
    </location>
</feature>
<feature type="non-terminal residue" evidence="10">
    <location>
        <position position="1"/>
    </location>
</feature>
<evidence type="ECO:0000313" key="10">
    <source>
        <dbReference type="EMBL" id="VAW41959.1"/>
    </source>
</evidence>
<feature type="transmembrane region" description="Helical" evidence="8">
    <location>
        <begin position="74"/>
        <end position="94"/>
    </location>
</feature>
<dbReference type="PANTHER" id="PTHR33908">
    <property type="entry name" value="MANNOSYLTRANSFERASE YKCB-RELATED"/>
    <property type="match status" value="1"/>
</dbReference>
<comment type="subcellular location">
    <subcellularLocation>
        <location evidence="1">Cell membrane</location>
        <topology evidence="1">Multi-pass membrane protein</topology>
    </subcellularLocation>
</comment>
<feature type="transmembrane region" description="Helical" evidence="8">
    <location>
        <begin position="205"/>
        <end position="232"/>
    </location>
</feature>
<keyword evidence="2" id="KW-1003">Cell membrane</keyword>
<keyword evidence="6 8" id="KW-1133">Transmembrane helix</keyword>
<evidence type="ECO:0000256" key="5">
    <source>
        <dbReference type="ARBA" id="ARBA00022692"/>
    </source>
</evidence>
<keyword evidence="5 8" id="KW-0812">Transmembrane</keyword>
<accession>A0A3B0VYE2</accession>
<organism evidence="10">
    <name type="scientific">hydrothermal vent metagenome</name>
    <dbReference type="NCBI Taxonomy" id="652676"/>
    <lineage>
        <taxon>unclassified sequences</taxon>
        <taxon>metagenomes</taxon>
        <taxon>ecological metagenomes</taxon>
    </lineage>
</organism>
<dbReference type="AlphaFoldDB" id="A0A3B0VYE2"/>
<dbReference type="GO" id="GO:0016763">
    <property type="term" value="F:pentosyltransferase activity"/>
    <property type="evidence" value="ECO:0007669"/>
    <property type="project" value="TreeGrafter"/>
</dbReference>